<dbReference type="OrthoDB" id="2142040at2759"/>
<dbReference type="Pfam" id="PF11901">
    <property type="entry name" value="DM9"/>
    <property type="match status" value="1"/>
</dbReference>
<proteinExistence type="predicted"/>
<dbReference type="PANTHER" id="PTHR31649:SF10">
    <property type="entry name" value="IP19903P-RELATED"/>
    <property type="match status" value="1"/>
</dbReference>
<dbReference type="Proteomes" id="UP000187455">
    <property type="component" value="Unassembled WGS sequence"/>
</dbReference>
<reference evidence="1 2" key="1">
    <citation type="journal article" date="2016" name="Mol. Biol. Evol.">
        <title>Genome-Wide Survey of Gut Fungi (Harpellales) Reveals the First Horizontally Transferred Ubiquitin Gene from a Mosquito Host.</title>
        <authorList>
            <person name="Wang Y."/>
            <person name="White M.M."/>
            <person name="Kvist S."/>
            <person name="Moncalvo J.M."/>
        </authorList>
    </citation>
    <scope>NUCLEOTIDE SEQUENCE [LARGE SCALE GENOMIC DNA]</scope>
    <source>
        <strain evidence="1 2">ALG-7-W6</strain>
    </source>
</reference>
<dbReference type="EMBL" id="LSSL01001581">
    <property type="protein sequence ID" value="OLY82396.1"/>
    <property type="molecule type" value="Genomic_DNA"/>
</dbReference>
<evidence type="ECO:0000313" key="1">
    <source>
        <dbReference type="EMBL" id="OLY82396.1"/>
    </source>
</evidence>
<gene>
    <name evidence="1" type="ORF">AYI68_g3485</name>
</gene>
<comment type="caution">
    <text evidence="1">The sequence shown here is derived from an EMBL/GenBank/DDBJ whole genome shotgun (WGS) entry which is preliminary data.</text>
</comment>
<name>A0A1R0GZS7_9FUNG</name>
<evidence type="ECO:0000313" key="2">
    <source>
        <dbReference type="Proteomes" id="UP000187455"/>
    </source>
</evidence>
<dbReference type="PANTHER" id="PTHR31649">
    <property type="entry name" value="AGAP009604-PA"/>
    <property type="match status" value="1"/>
</dbReference>
<protein>
    <submittedName>
        <fullName evidence="1">Uncharacterized protein</fullName>
    </submittedName>
</protein>
<accession>A0A1R0GZS7</accession>
<dbReference type="InterPro" id="IPR006616">
    <property type="entry name" value="DM9_repeat"/>
</dbReference>
<dbReference type="AlphaFoldDB" id="A0A1R0GZS7"/>
<sequence>MITCNGKAVVPKEFSVLCAKEGSFKWVSAKGRVDPSLVTHRLVLGGNDSNGSPYFIARRNKNGRDYIGKVGPSINKGISYPYEGDEKKSSEYQMLAFL</sequence>
<keyword evidence="2" id="KW-1185">Reference proteome</keyword>
<organism evidence="1 2">
    <name type="scientific">Smittium mucronatum</name>
    <dbReference type="NCBI Taxonomy" id="133383"/>
    <lineage>
        <taxon>Eukaryota</taxon>
        <taxon>Fungi</taxon>
        <taxon>Fungi incertae sedis</taxon>
        <taxon>Zoopagomycota</taxon>
        <taxon>Kickxellomycotina</taxon>
        <taxon>Harpellomycetes</taxon>
        <taxon>Harpellales</taxon>
        <taxon>Legeriomycetaceae</taxon>
        <taxon>Smittium</taxon>
    </lineage>
</organism>
<dbReference type="STRING" id="133383.A0A1R0GZS7"/>